<name>A0AAX4HKX4_9BACT</name>
<accession>A0AAX4HKX4</accession>
<feature type="signal peptide" evidence="1">
    <location>
        <begin position="1"/>
        <end position="16"/>
    </location>
</feature>
<proteinExistence type="predicted"/>
<evidence type="ECO:0000313" key="3">
    <source>
        <dbReference type="Proteomes" id="UP001324634"/>
    </source>
</evidence>
<dbReference type="Proteomes" id="UP001324634">
    <property type="component" value="Chromosome"/>
</dbReference>
<evidence type="ECO:0000313" key="2">
    <source>
        <dbReference type="EMBL" id="WPU63937.1"/>
    </source>
</evidence>
<gene>
    <name evidence="2" type="ORF">SOO65_14675</name>
</gene>
<evidence type="ECO:0000256" key="1">
    <source>
        <dbReference type="SAM" id="SignalP"/>
    </source>
</evidence>
<keyword evidence="3" id="KW-1185">Reference proteome</keyword>
<protein>
    <submittedName>
        <fullName evidence="2">Uncharacterized protein</fullName>
    </submittedName>
</protein>
<dbReference type="EMBL" id="CP139487">
    <property type="protein sequence ID" value="WPU63937.1"/>
    <property type="molecule type" value="Genomic_DNA"/>
</dbReference>
<dbReference type="RefSeq" id="WP_321391625.1">
    <property type="nucleotide sequence ID" value="NZ_CP139487.1"/>
</dbReference>
<organism evidence="2 3">
    <name type="scientific">Peredibacter starrii</name>
    <dbReference type="NCBI Taxonomy" id="28202"/>
    <lineage>
        <taxon>Bacteria</taxon>
        <taxon>Pseudomonadati</taxon>
        <taxon>Bdellovibrionota</taxon>
        <taxon>Bacteriovoracia</taxon>
        <taxon>Bacteriovoracales</taxon>
        <taxon>Bacteriovoracaceae</taxon>
        <taxon>Peredibacter</taxon>
    </lineage>
</organism>
<dbReference type="AlphaFoldDB" id="A0AAX4HKX4"/>
<dbReference type="KEGG" id="psti:SOO65_14675"/>
<reference evidence="2 3" key="1">
    <citation type="submission" date="2023-11" db="EMBL/GenBank/DDBJ databases">
        <title>Peredibacter starrii A3.12.</title>
        <authorList>
            <person name="Mitchell R.J."/>
        </authorList>
    </citation>
    <scope>NUCLEOTIDE SEQUENCE [LARGE SCALE GENOMIC DNA]</scope>
    <source>
        <strain evidence="2 3">A3.12</strain>
    </source>
</reference>
<feature type="chain" id="PRO_5043410680" evidence="1">
    <location>
        <begin position="17"/>
        <end position="426"/>
    </location>
</feature>
<sequence>MRLFIGLWLISMPLFAAQTVNLRNDREGKSYYATSSYIKSMNKALGQVSAAEIEDALEDTLKDTTPQKLCSFDLNASLENKLKARNPRFNQLVGAIYYLRSENHIDDTVMKLLLKANDTTSSYVRYNGREQKDTYLPDSKTTNEALELIGSFEKRFLKNGCFDEGYRALYGEMLKVNKQLKDHQIESLYITAFDNRLISQDLYKKLEQARANDLQNSTLTLKSYHQKIGGLRLQYPLRDPNEKSNYITQKVDKEKVSHRTRLLENYTDLQIMLMGNVIKKLRERLESPKIEILVYNKETLAETITLEPMERFRFAIRILRKEMTQLSLNTYFEGRQPGYLDLMAAAYEIGIVTASEIEELASLQDIWNPKKTWWEKARVWVNIASSVATVVIPPPYGFIPALAIVVIEATTEKSKNGNELDPTSLF</sequence>
<keyword evidence="1" id="KW-0732">Signal</keyword>